<evidence type="ECO:0000313" key="2">
    <source>
        <dbReference type="Proteomes" id="UP000613266"/>
    </source>
</evidence>
<reference evidence="1" key="1">
    <citation type="submission" date="2020-12" db="EMBL/GenBank/DDBJ databases">
        <title>The genome sequence of Inhella sp. 1Y17.</title>
        <authorList>
            <person name="Liu Y."/>
        </authorList>
    </citation>
    <scope>NUCLEOTIDE SEQUENCE</scope>
    <source>
        <strain evidence="1">1Y17</strain>
    </source>
</reference>
<accession>A0A931NHJ2</accession>
<dbReference type="SUPFAM" id="SSF53850">
    <property type="entry name" value="Periplasmic binding protein-like II"/>
    <property type="match status" value="1"/>
</dbReference>
<gene>
    <name evidence="1" type="ORF">I7X39_09360</name>
</gene>
<proteinExistence type="predicted"/>
<dbReference type="EMBL" id="JAEDAK010000005">
    <property type="protein sequence ID" value="MBH9577114.1"/>
    <property type="molecule type" value="Genomic_DNA"/>
</dbReference>
<dbReference type="Gene3D" id="3.40.190.10">
    <property type="entry name" value="Periplasmic binding protein-like II"/>
    <property type="match status" value="1"/>
</dbReference>
<protein>
    <recommendedName>
        <fullName evidence="3">Transporter substrate-binding domain-containing protein</fullName>
    </recommendedName>
</protein>
<evidence type="ECO:0008006" key="3">
    <source>
        <dbReference type="Google" id="ProtNLM"/>
    </source>
</evidence>
<comment type="caution">
    <text evidence="1">The sequence shown here is derived from an EMBL/GenBank/DDBJ whole genome shotgun (WGS) entry which is preliminary data.</text>
</comment>
<evidence type="ECO:0000313" key="1">
    <source>
        <dbReference type="EMBL" id="MBH9577114.1"/>
    </source>
</evidence>
<name>A0A931NHJ2_9BURK</name>
<keyword evidence="2" id="KW-1185">Reference proteome</keyword>
<dbReference type="Proteomes" id="UP000613266">
    <property type="component" value="Unassembled WGS sequence"/>
</dbReference>
<dbReference type="AlphaFoldDB" id="A0A931NHJ2"/>
<dbReference type="RefSeq" id="WP_198110888.1">
    <property type="nucleotide sequence ID" value="NZ_JAEDAK010000005.1"/>
</dbReference>
<organism evidence="1 2">
    <name type="scientific">Inhella proteolytica</name>
    <dbReference type="NCBI Taxonomy" id="2795029"/>
    <lineage>
        <taxon>Bacteria</taxon>
        <taxon>Pseudomonadati</taxon>
        <taxon>Pseudomonadota</taxon>
        <taxon>Betaproteobacteria</taxon>
        <taxon>Burkholderiales</taxon>
        <taxon>Sphaerotilaceae</taxon>
        <taxon>Inhella</taxon>
    </lineage>
</organism>
<sequence>MRRLTALVLTVLLALGLPARAERLRVCLGDVANPPYRLADEQGKLLRRGLDFLFLDLLALRTGVEMEPAFLPAKRCLLELKSGQLDAVLSISHVPEREDFGLYPMRDGQPDPSLALRTQRYYWYVLRESTLHWDGRQLSGLPERVPVGAQLGYSIAGVLREQGYAVDDAVRAVEANVEKLLRARVAALALQNSEAEGLLQRRPEWAPLLRRLEPALQERPYYLVLGRHLARTSRLSPAQWWAAMAEVRDSTEYRRADQAAHPGP</sequence>